<dbReference type="Proteomes" id="UP001253851">
    <property type="component" value="Unassembled WGS sequence"/>
</dbReference>
<feature type="domain" description="3'-5' exoribonuclease Rv2179c-like" evidence="1">
    <location>
        <begin position="2"/>
        <end position="180"/>
    </location>
</feature>
<evidence type="ECO:0000259" key="1">
    <source>
        <dbReference type="Pfam" id="PF16473"/>
    </source>
</evidence>
<dbReference type="Pfam" id="PF16473">
    <property type="entry name" value="Rv2179c-like"/>
    <property type="match status" value="1"/>
</dbReference>
<gene>
    <name evidence="2" type="ORF">P7I34_04350</name>
</gene>
<evidence type="ECO:0000313" key="2">
    <source>
        <dbReference type="EMBL" id="MDT2981882.1"/>
    </source>
</evidence>
<dbReference type="InterPro" id="IPR036397">
    <property type="entry name" value="RNaseH_sf"/>
</dbReference>
<dbReference type="EMBL" id="JARQDZ010000002">
    <property type="protein sequence ID" value="MDT2981882.1"/>
    <property type="molecule type" value="Genomic_DNA"/>
</dbReference>
<dbReference type="SUPFAM" id="SSF53098">
    <property type="entry name" value="Ribonuclease H-like"/>
    <property type="match status" value="1"/>
</dbReference>
<accession>A0ABD5FJ71</accession>
<comment type="caution">
    <text evidence="2">The sequence shown here is derived from an EMBL/GenBank/DDBJ whole genome shotgun (WGS) entry which is preliminary data.</text>
</comment>
<name>A0ABD5FJ71_ENTCA</name>
<dbReference type="InterPro" id="IPR033390">
    <property type="entry name" value="Rv2179c-like"/>
</dbReference>
<organism evidence="2 3">
    <name type="scientific">Enterococcus casseliflavus</name>
    <name type="common">Enterococcus flavescens</name>
    <dbReference type="NCBI Taxonomy" id="37734"/>
    <lineage>
        <taxon>Bacteria</taxon>
        <taxon>Bacillati</taxon>
        <taxon>Bacillota</taxon>
        <taxon>Bacilli</taxon>
        <taxon>Lactobacillales</taxon>
        <taxon>Enterococcaceae</taxon>
        <taxon>Enterococcus</taxon>
    </lineage>
</organism>
<dbReference type="RefSeq" id="WP_142967288.1">
    <property type="nucleotide sequence ID" value="NZ_CABHBI010000002.1"/>
</dbReference>
<protein>
    <submittedName>
        <fullName evidence="2">3'-5' exoribonuclease</fullName>
    </submittedName>
</protein>
<reference evidence="2 3" key="1">
    <citation type="submission" date="2023-03" db="EMBL/GenBank/DDBJ databases">
        <authorList>
            <person name="Shen W."/>
            <person name="Cai J."/>
        </authorList>
    </citation>
    <scope>NUCLEOTIDE SEQUENCE [LARGE SCALE GENOMIC DNA]</scope>
    <source>
        <strain evidence="2 3">B516</strain>
    </source>
</reference>
<proteinExistence type="predicted"/>
<dbReference type="InterPro" id="IPR012337">
    <property type="entry name" value="RNaseH-like_sf"/>
</dbReference>
<evidence type="ECO:0000313" key="3">
    <source>
        <dbReference type="Proteomes" id="UP001253851"/>
    </source>
</evidence>
<dbReference type="AlphaFoldDB" id="A0ABD5FJ71"/>
<dbReference type="Gene3D" id="3.30.420.10">
    <property type="entry name" value="Ribonuclease H-like superfamily/Ribonuclease H"/>
    <property type="match status" value="1"/>
</dbReference>
<sequence length="190" mass="21779">MKVFLDTEFTGLRQNTTLVSIGLVAENGDTFYAELTDYDKSQVDHWLQKNVINNLYLADIIQGIGSNWNPTTKENIVRGDRQFVAQGLREWFKELDGWANPNTPVEIWSDCLAYDWVLFNELFGGAFGIPENVYYIPFDICTLFKMKNIDPDVSREKFIGEEVAGVKHNALYDAKVIKACYEKLVSYPTK</sequence>